<accession>A0A4R4K2M4</accession>
<feature type="region of interest" description="Disordered" evidence="1">
    <location>
        <begin position="20"/>
        <end position="53"/>
    </location>
</feature>
<sequence length="69" mass="8147">MWERACSRCRQHRQHLHRLKECHREQAHSHSGSRKLKKTVQRHPATPGRQLQTPLVSHHALIVAETNFL</sequence>
<evidence type="ECO:0000313" key="3">
    <source>
        <dbReference type="Proteomes" id="UP000295254"/>
    </source>
</evidence>
<organism evidence="2 3">
    <name type="scientific">Pseudomonas vancouverensis</name>
    <dbReference type="NCBI Taxonomy" id="95300"/>
    <lineage>
        <taxon>Bacteria</taxon>
        <taxon>Pseudomonadati</taxon>
        <taxon>Pseudomonadota</taxon>
        <taxon>Gammaproteobacteria</taxon>
        <taxon>Pseudomonadales</taxon>
        <taxon>Pseudomonadaceae</taxon>
        <taxon>Pseudomonas</taxon>
    </lineage>
</organism>
<keyword evidence="3" id="KW-1185">Reference proteome</keyword>
<evidence type="ECO:0000313" key="2">
    <source>
        <dbReference type="EMBL" id="TDB61483.1"/>
    </source>
</evidence>
<dbReference type="EMBL" id="RRZK01000020">
    <property type="protein sequence ID" value="TDB61483.1"/>
    <property type="molecule type" value="Genomic_DNA"/>
</dbReference>
<feature type="compositionally biased region" description="Basic residues" evidence="1">
    <location>
        <begin position="31"/>
        <end position="41"/>
    </location>
</feature>
<name>A0A4R4K2M4_PSEVA</name>
<comment type="caution">
    <text evidence="2">The sequence shown here is derived from an EMBL/GenBank/DDBJ whole genome shotgun (WGS) entry which is preliminary data.</text>
</comment>
<dbReference type="AlphaFoldDB" id="A0A4R4K2M4"/>
<reference evidence="3" key="1">
    <citation type="journal article" date="2019" name="bioRxiv">
        <title>Bacterially produced spermidine induces plant systemic susceptibility to pathogens.</title>
        <authorList>
            <person name="Melnyk R.A."/>
            <person name="Beskrovnaya P.A."/>
            <person name="Liu Z."/>
            <person name="Song Y."/>
            <person name="Haney C.H."/>
        </authorList>
    </citation>
    <scope>NUCLEOTIDE SEQUENCE [LARGE SCALE GENOMIC DNA]</scope>
    <source>
        <strain evidence="3">Dha-51</strain>
    </source>
</reference>
<dbReference type="Proteomes" id="UP000295254">
    <property type="component" value="Unassembled WGS sequence"/>
</dbReference>
<proteinExistence type="predicted"/>
<evidence type="ECO:0000256" key="1">
    <source>
        <dbReference type="SAM" id="MobiDB-lite"/>
    </source>
</evidence>
<protein>
    <submittedName>
        <fullName evidence="2">Uncharacterized protein</fullName>
    </submittedName>
</protein>
<gene>
    <name evidence="2" type="ORF">EIY72_15570</name>
</gene>